<sequence length="112" mass="12867">MFITLAIITSFLLFITLLPMAYSQHYLVRGCDFIRLQVFYIASFIACVAGYFAFNNATDFLYIVAGAVLIMFLQGKWIYPYTWLAKKRSAKCLKTHCAQCKDYVGKCTYVEP</sequence>
<keyword evidence="1" id="KW-0812">Transmembrane</keyword>
<keyword evidence="3" id="KW-1185">Reference proteome</keyword>
<organism evidence="2 3">
    <name type="scientific">Pseudoalteromonas nigrifaciens</name>
    <dbReference type="NCBI Taxonomy" id="28109"/>
    <lineage>
        <taxon>Bacteria</taxon>
        <taxon>Pseudomonadati</taxon>
        <taxon>Pseudomonadota</taxon>
        <taxon>Gammaproteobacteria</taxon>
        <taxon>Alteromonadales</taxon>
        <taxon>Pseudoalteromonadaceae</taxon>
        <taxon>Pseudoalteromonas</taxon>
    </lineage>
</organism>
<protein>
    <submittedName>
        <fullName evidence="2">Uncharacterized protein</fullName>
    </submittedName>
</protein>
<feature type="transmembrane region" description="Helical" evidence="1">
    <location>
        <begin position="60"/>
        <end position="79"/>
    </location>
</feature>
<evidence type="ECO:0000313" key="3">
    <source>
        <dbReference type="Proteomes" id="UP000198329"/>
    </source>
</evidence>
<name>A0AAC9UID2_9GAMM</name>
<dbReference type="KEGG" id="png:PNIG_a3075"/>
<dbReference type="EMBL" id="CP011036">
    <property type="protein sequence ID" value="ASM55020.1"/>
    <property type="molecule type" value="Genomic_DNA"/>
</dbReference>
<gene>
    <name evidence="2" type="ORF">PNIG_a3075</name>
</gene>
<dbReference type="Proteomes" id="UP000198329">
    <property type="component" value="Chromosome I"/>
</dbReference>
<proteinExistence type="predicted"/>
<accession>A0AAC9UID2</accession>
<keyword evidence="1" id="KW-0472">Membrane</keyword>
<reference evidence="2 3" key="1">
    <citation type="submission" date="2015-03" db="EMBL/GenBank/DDBJ databases">
        <authorList>
            <person name="Xie B.-B."/>
            <person name="Rong J.-C."/>
            <person name="Qin Q.-L."/>
            <person name="Zhang Y.-Z."/>
        </authorList>
    </citation>
    <scope>NUCLEOTIDE SEQUENCE [LARGE SCALE GENOMIC DNA]</scope>
    <source>
        <strain evidence="2 3">KMM 661</strain>
    </source>
</reference>
<evidence type="ECO:0000313" key="2">
    <source>
        <dbReference type="EMBL" id="ASM55020.1"/>
    </source>
</evidence>
<feature type="transmembrane region" description="Helical" evidence="1">
    <location>
        <begin position="33"/>
        <end position="53"/>
    </location>
</feature>
<evidence type="ECO:0000256" key="1">
    <source>
        <dbReference type="SAM" id="Phobius"/>
    </source>
</evidence>
<keyword evidence="1" id="KW-1133">Transmembrane helix</keyword>
<dbReference type="AlphaFoldDB" id="A0AAC9UID2"/>